<dbReference type="PATRIC" id="fig|518635.17.peg.1547"/>
<evidence type="ECO:0000313" key="2">
    <source>
        <dbReference type="Proteomes" id="UP000006408"/>
    </source>
</evidence>
<proteinExistence type="predicted"/>
<dbReference type="Proteomes" id="UP000006408">
    <property type="component" value="Unassembled WGS sequence"/>
</dbReference>
<name>C4FCU1_9BIFI</name>
<accession>C4FCU1</accession>
<keyword evidence="2" id="KW-1185">Reference proteome</keyword>
<dbReference type="HOGENOM" id="CLU_1764455_0_0_11"/>
<dbReference type="EMBL" id="ABYS02000001">
    <property type="protein sequence ID" value="EEP21999.1"/>
    <property type="molecule type" value="Genomic_DNA"/>
</dbReference>
<dbReference type="RefSeq" id="WP_003825090.1">
    <property type="nucleotide sequence ID" value="NZ_AP012322.1"/>
</dbReference>
<protein>
    <submittedName>
        <fullName evidence="1">Uncharacterized protein</fullName>
    </submittedName>
</protein>
<sequence>MVTNFDSTEQKRAWRKLLAEAFQDEQNSPLAQSTVFENLWHKDHERRVCENLLNEHTQFATYFAGILRTAYLYCQQIMFTDVEVCDGVFFLALGPSTVNALLDKSYKDGPSITISGRADTFEECLFECTIATLDAAQNNAERNFIGD</sequence>
<organism evidence="1 2">
    <name type="scientific">Bifidobacterium angulatum DSM 20098 = JCM 7096</name>
    <dbReference type="NCBI Taxonomy" id="518635"/>
    <lineage>
        <taxon>Bacteria</taxon>
        <taxon>Bacillati</taxon>
        <taxon>Actinomycetota</taxon>
        <taxon>Actinomycetes</taxon>
        <taxon>Bifidobacteriales</taxon>
        <taxon>Bifidobacteriaceae</taxon>
        <taxon>Bifidobacterium</taxon>
    </lineage>
</organism>
<evidence type="ECO:0000313" key="1">
    <source>
        <dbReference type="EMBL" id="EEP21999.1"/>
    </source>
</evidence>
<dbReference type="GeneID" id="42865784"/>
<reference evidence="1" key="1">
    <citation type="submission" date="2009-04" db="EMBL/GenBank/DDBJ databases">
        <authorList>
            <person name="Weinstock G."/>
            <person name="Sodergren E."/>
            <person name="Clifton S."/>
            <person name="Fulton L."/>
            <person name="Fulton B."/>
            <person name="Courtney L."/>
            <person name="Fronick C."/>
            <person name="Harrison M."/>
            <person name="Strong C."/>
            <person name="Farmer C."/>
            <person name="Delahaunty K."/>
            <person name="Markovic C."/>
            <person name="Hall O."/>
            <person name="Minx P."/>
            <person name="Tomlinson C."/>
            <person name="Mitreva M."/>
            <person name="Nelson J."/>
            <person name="Hou S."/>
            <person name="Wollam A."/>
            <person name="Pepin K.H."/>
            <person name="Johnson M."/>
            <person name="Bhonagiri V."/>
            <person name="Nash W.E."/>
            <person name="Warren W."/>
            <person name="Chinwalla A."/>
            <person name="Mardis E.R."/>
            <person name="Wilson R.K."/>
        </authorList>
    </citation>
    <scope>NUCLEOTIDE SEQUENCE [LARGE SCALE GENOMIC DNA]</scope>
    <source>
        <strain evidence="1">DSM 20098</strain>
    </source>
</reference>
<gene>
    <name evidence="1" type="ORF">BIFANG_02117</name>
</gene>
<dbReference type="KEGG" id="bang:BBAG_1465"/>
<comment type="caution">
    <text evidence="1">The sequence shown here is derived from an EMBL/GenBank/DDBJ whole genome shotgun (WGS) entry which is preliminary data.</text>
</comment>
<dbReference type="AlphaFoldDB" id="C4FCU1"/>